<dbReference type="InterPro" id="IPR049819">
    <property type="entry name" value="SP_0009-like"/>
</dbReference>
<gene>
    <name evidence="1" type="ORF">HF992_11185</name>
</gene>
<dbReference type="EMBL" id="JAAXPR010000034">
    <property type="protein sequence ID" value="NKZ21365.1"/>
    <property type="molecule type" value="Genomic_DNA"/>
</dbReference>
<sequence>MENLVETIEQFLAFSDEKLEELAQKNQALRLLEAERED</sequence>
<keyword evidence="2" id="KW-1185">Reference proteome</keyword>
<comment type="caution">
    <text evidence="1">The sequence shown here is derived from an EMBL/GenBank/DDBJ whole genome shotgun (WGS) entry which is preliminary data.</text>
</comment>
<dbReference type="AlphaFoldDB" id="A0A7X6S2H0"/>
<name>A0A7X6S2H0_9STRE</name>
<accession>A0A7X6S2H0</accession>
<reference evidence="1 2" key="1">
    <citation type="submission" date="2020-04" db="EMBL/GenBank/DDBJ databases">
        <title>MicrobeNet Type strains.</title>
        <authorList>
            <person name="Nicholson A.C."/>
        </authorList>
    </citation>
    <scope>NUCLEOTIDE SEQUENCE [LARGE SCALE GENOMIC DNA]</scope>
    <source>
        <strain evidence="1 2">CCUG 69612</strain>
    </source>
</reference>
<dbReference type="Proteomes" id="UP000522720">
    <property type="component" value="Unassembled WGS sequence"/>
</dbReference>
<dbReference type="RefSeq" id="WP_168550092.1">
    <property type="nucleotide sequence ID" value="NZ_JAAXPR010000034.1"/>
</dbReference>
<evidence type="ECO:0000313" key="2">
    <source>
        <dbReference type="Proteomes" id="UP000522720"/>
    </source>
</evidence>
<dbReference type="NCBIfam" id="NF040896">
    <property type="entry name" value="SP_0009_fam"/>
    <property type="match status" value="1"/>
</dbReference>
<organism evidence="1 2">
    <name type="scientific">Streptococcus ovuberis</name>
    <dbReference type="NCBI Taxonomy" id="1936207"/>
    <lineage>
        <taxon>Bacteria</taxon>
        <taxon>Bacillati</taxon>
        <taxon>Bacillota</taxon>
        <taxon>Bacilli</taxon>
        <taxon>Lactobacillales</taxon>
        <taxon>Streptococcaceae</taxon>
        <taxon>Streptococcus</taxon>
    </lineage>
</organism>
<protein>
    <submittedName>
        <fullName evidence="1">Recombinase</fullName>
    </submittedName>
</protein>
<proteinExistence type="predicted"/>
<evidence type="ECO:0000313" key="1">
    <source>
        <dbReference type="EMBL" id="NKZ21365.1"/>
    </source>
</evidence>